<protein>
    <recommendedName>
        <fullName evidence="5">ribonuclease III</fullName>
        <ecNumber evidence="5">3.1.26.3</ecNumber>
    </recommendedName>
</protein>
<dbReference type="PROSITE" id="PS00517">
    <property type="entry name" value="RNASE_3_1"/>
    <property type="match status" value="1"/>
</dbReference>
<feature type="domain" description="PAZ" evidence="25">
    <location>
        <begin position="1240"/>
        <end position="1385"/>
    </location>
</feature>
<dbReference type="GO" id="GO:0006309">
    <property type="term" value="P:apoptotic DNA fragmentation"/>
    <property type="evidence" value="ECO:0007669"/>
    <property type="project" value="TreeGrafter"/>
</dbReference>
<dbReference type="GO" id="GO:0070578">
    <property type="term" value="C:RISC-loading complex"/>
    <property type="evidence" value="ECO:0007669"/>
    <property type="project" value="TreeGrafter"/>
</dbReference>
<dbReference type="GO" id="GO:0030422">
    <property type="term" value="P:siRNA processing"/>
    <property type="evidence" value="ECO:0007669"/>
    <property type="project" value="InterPro"/>
</dbReference>
<dbReference type="GO" id="GO:0035194">
    <property type="term" value="P:regulatory ncRNA-mediated post-transcriptional gene silencing"/>
    <property type="evidence" value="ECO:0007669"/>
    <property type="project" value="UniProtKB-ARBA"/>
</dbReference>
<dbReference type="Pfam" id="PF02170">
    <property type="entry name" value="PAZ"/>
    <property type="match status" value="1"/>
</dbReference>
<dbReference type="OrthoDB" id="2392202at2759"/>
<dbReference type="InterPro" id="IPR001650">
    <property type="entry name" value="Helicase_C-like"/>
</dbReference>
<dbReference type="InterPro" id="IPR000999">
    <property type="entry name" value="RNase_III_dom"/>
</dbReference>
<keyword evidence="9" id="KW-0479">Metal-binding</keyword>
<keyword evidence="8" id="KW-0540">Nuclease</keyword>
<dbReference type="eggNOG" id="KOG0701">
    <property type="taxonomic scope" value="Eukaryota"/>
</dbReference>
<feature type="compositionally biased region" description="Polar residues" evidence="22">
    <location>
        <begin position="751"/>
        <end position="765"/>
    </location>
</feature>
<evidence type="ECO:0000256" key="3">
    <source>
        <dbReference type="ARBA" id="ARBA00001946"/>
    </source>
</evidence>
<feature type="domain" description="RNase III" evidence="24">
    <location>
        <begin position="2141"/>
        <end position="2298"/>
    </location>
</feature>
<gene>
    <name evidence="28" type="primary">101896691</name>
    <name evidence="30" type="synonym">LOC101896691</name>
</gene>
<dbReference type="GO" id="GO:0004525">
    <property type="term" value="F:ribonuclease III activity"/>
    <property type="evidence" value="ECO:0007669"/>
    <property type="project" value="UniProtKB-EC"/>
</dbReference>
<dbReference type="Pfam" id="PF03368">
    <property type="entry name" value="Dicer_dimer"/>
    <property type="match status" value="1"/>
</dbReference>
<dbReference type="RefSeq" id="XP_005179923.1">
    <property type="nucleotide sequence ID" value="XM_005179866.3"/>
</dbReference>
<dbReference type="Pfam" id="PF00271">
    <property type="entry name" value="Helicase_C"/>
    <property type="match status" value="1"/>
</dbReference>
<evidence type="ECO:0000256" key="20">
    <source>
        <dbReference type="ARBA" id="ARBA00035116"/>
    </source>
</evidence>
<feature type="region of interest" description="Disordered" evidence="22">
    <location>
        <begin position="1452"/>
        <end position="1496"/>
    </location>
</feature>
<dbReference type="GO" id="GO:0004530">
    <property type="term" value="F:deoxyribonuclease I activity"/>
    <property type="evidence" value="ECO:0007669"/>
    <property type="project" value="TreeGrafter"/>
</dbReference>
<evidence type="ECO:0000256" key="9">
    <source>
        <dbReference type="ARBA" id="ARBA00022723"/>
    </source>
</evidence>
<feature type="region of interest" description="Disordered" evidence="22">
    <location>
        <begin position="740"/>
        <end position="774"/>
    </location>
</feature>
<keyword evidence="16" id="KW-0460">Magnesium</keyword>
<evidence type="ECO:0000256" key="8">
    <source>
        <dbReference type="ARBA" id="ARBA00022722"/>
    </source>
</evidence>
<dbReference type="Pfam" id="PF20932">
    <property type="entry name" value="Dicer_dsRBD"/>
    <property type="match status" value="1"/>
</dbReference>
<evidence type="ECO:0000256" key="5">
    <source>
        <dbReference type="ARBA" id="ARBA00012177"/>
    </source>
</evidence>
<keyword evidence="15" id="KW-0067">ATP-binding</keyword>
<keyword evidence="12" id="KW-0255">Endonuclease</keyword>
<dbReference type="InterPro" id="IPR036085">
    <property type="entry name" value="PAZ_dom_sf"/>
</dbReference>
<dbReference type="InterPro" id="IPR048513">
    <property type="entry name" value="Dicer_PBD"/>
</dbReference>
<comment type="cofactor">
    <cofactor evidence="3">
        <name>Mg(2+)</name>
        <dbReference type="ChEBI" id="CHEBI:18420"/>
    </cofactor>
</comment>
<dbReference type="Proteomes" id="UP001652621">
    <property type="component" value="Unplaced"/>
</dbReference>
<proteinExistence type="inferred from homology"/>
<evidence type="ECO:0000256" key="22">
    <source>
        <dbReference type="SAM" id="MobiDB-lite"/>
    </source>
</evidence>
<evidence type="ECO:0000259" key="25">
    <source>
        <dbReference type="PROSITE" id="PS50821"/>
    </source>
</evidence>
<comment type="subcellular location">
    <subcellularLocation>
        <location evidence="4">Cytoplasm</location>
    </subcellularLocation>
</comment>
<name>A0A1I8MW45_MUSDO</name>
<dbReference type="GO" id="GO:0005634">
    <property type="term" value="C:nucleus"/>
    <property type="evidence" value="ECO:0007669"/>
    <property type="project" value="TreeGrafter"/>
</dbReference>
<dbReference type="InterPro" id="IPR048512">
    <property type="entry name" value="Dicer_platform"/>
</dbReference>
<dbReference type="InterPro" id="IPR044441">
    <property type="entry name" value="DICER_DSRM"/>
</dbReference>
<feature type="region of interest" description="Disordered" evidence="22">
    <location>
        <begin position="461"/>
        <end position="489"/>
    </location>
</feature>
<evidence type="ECO:0000256" key="1">
    <source>
        <dbReference type="ARBA" id="ARBA00000109"/>
    </source>
</evidence>
<evidence type="ECO:0000256" key="7">
    <source>
        <dbReference type="ARBA" id="ARBA00022553"/>
    </source>
</evidence>
<dbReference type="PANTHER" id="PTHR14950">
    <property type="entry name" value="DICER-RELATED"/>
    <property type="match status" value="1"/>
</dbReference>
<dbReference type="PROSITE" id="PS50137">
    <property type="entry name" value="DS_RBD"/>
    <property type="match status" value="1"/>
</dbReference>
<dbReference type="GO" id="GO:0048731">
    <property type="term" value="P:system development"/>
    <property type="evidence" value="ECO:0007669"/>
    <property type="project" value="UniProtKB-ARBA"/>
</dbReference>
<accession>A0A1I8MW45</accession>
<dbReference type="VEuPathDB" id="VectorBase:MDOMA2_013984"/>
<keyword evidence="17 21" id="KW-0694">RNA-binding</keyword>
<comment type="catalytic activity">
    <reaction evidence="1">
        <text>Endonucleolytic cleavage to 5'-phosphomonoester.</text>
        <dbReference type="EC" id="3.1.26.3"/>
    </reaction>
</comment>
<evidence type="ECO:0000256" key="15">
    <source>
        <dbReference type="ARBA" id="ARBA00022840"/>
    </source>
</evidence>
<dbReference type="CDD" id="cd15903">
    <property type="entry name" value="Dicer_PBD"/>
    <property type="match status" value="1"/>
</dbReference>
<evidence type="ECO:0000256" key="16">
    <source>
        <dbReference type="ARBA" id="ARBA00022842"/>
    </source>
</evidence>
<dbReference type="GO" id="GO:0009653">
    <property type="term" value="P:anatomical structure morphogenesis"/>
    <property type="evidence" value="ECO:0007669"/>
    <property type="project" value="UniProtKB-ARBA"/>
</dbReference>
<evidence type="ECO:0000256" key="11">
    <source>
        <dbReference type="ARBA" id="ARBA00022741"/>
    </source>
</evidence>
<evidence type="ECO:0000259" key="27">
    <source>
        <dbReference type="PROSITE" id="PS51327"/>
    </source>
</evidence>
<evidence type="ECO:0000256" key="21">
    <source>
        <dbReference type="PROSITE-ProRule" id="PRU00657"/>
    </source>
</evidence>
<dbReference type="VEuPathDB" id="VectorBase:MDOA009053"/>
<evidence type="ECO:0000256" key="2">
    <source>
        <dbReference type="ARBA" id="ARBA00001936"/>
    </source>
</evidence>
<evidence type="ECO:0000256" key="18">
    <source>
        <dbReference type="ARBA" id="ARBA00023158"/>
    </source>
</evidence>
<keyword evidence="19" id="KW-0464">Manganese</keyword>
<feature type="compositionally biased region" description="Basic and acidic residues" evidence="22">
    <location>
        <begin position="740"/>
        <end position="750"/>
    </location>
</feature>
<evidence type="ECO:0000256" key="12">
    <source>
        <dbReference type="ARBA" id="ARBA00022759"/>
    </source>
</evidence>
<reference evidence="28" key="1">
    <citation type="submission" date="2020-05" db="UniProtKB">
        <authorList>
            <consortium name="EnsemblMetazoa"/>
        </authorList>
    </citation>
    <scope>IDENTIFICATION</scope>
    <source>
        <strain evidence="28">Aabys</strain>
    </source>
</reference>
<feature type="region of interest" description="Disordered" evidence="22">
    <location>
        <begin position="837"/>
        <end position="860"/>
    </location>
</feature>
<dbReference type="Pfam" id="PF20930">
    <property type="entry name" value="Dicer_PBD"/>
    <property type="match status" value="1"/>
</dbReference>
<keyword evidence="6" id="KW-0963">Cytoplasm</keyword>
<evidence type="ECO:0000256" key="17">
    <source>
        <dbReference type="ARBA" id="ARBA00022884"/>
    </source>
</evidence>
<dbReference type="InterPro" id="IPR027417">
    <property type="entry name" value="P-loop_NTPase"/>
</dbReference>
<dbReference type="EnsemblMetazoa" id="MDOA009053-RA">
    <property type="protein sequence ID" value="MDOA009053-PA"/>
    <property type="gene ID" value="MDOA009053"/>
</dbReference>
<evidence type="ECO:0000256" key="19">
    <source>
        <dbReference type="ARBA" id="ARBA00023211"/>
    </source>
</evidence>
<dbReference type="FunFam" id="2.170.260.10:FF:000002">
    <property type="entry name" value="Putative Endoribonuclease Dicer"/>
    <property type="match status" value="1"/>
</dbReference>
<evidence type="ECO:0000256" key="6">
    <source>
        <dbReference type="ARBA" id="ARBA00022490"/>
    </source>
</evidence>
<dbReference type="SUPFAM" id="SSF52540">
    <property type="entry name" value="P-loop containing nucleoside triphosphate hydrolases"/>
    <property type="match status" value="1"/>
</dbReference>
<dbReference type="Gene3D" id="3.30.160.20">
    <property type="match status" value="1"/>
</dbReference>
<evidence type="ECO:0000256" key="4">
    <source>
        <dbReference type="ARBA" id="ARBA00004496"/>
    </source>
</evidence>
<dbReference type="FunFam" id="3.30.160.380:FF:000003">
    <property type="entry name" value="Endoribonuclease dcr-1"/>
    <property type="match status" value="1"/>
</dbReference>
<dbReference type="CDD" id="cd00593">
    <property type="entry name" value="RIBOc"/>
    <property type="match status" value="2"/>
</dbReference>
<dbReference type="GO" id="GO:0006950">
    <property type="term" value="P:response to stress"/>
    <property type="evidence" value="ECO:0007669"/>
    <property type="project" value="UniProtKB-ARBA"/>
</dbReference>
<dbReference type="SUPFAM" id="SSF101690">
    <property type="entry name" value="PAZ domain"/>
    <property type="match status" value="1"/>
</dbReference>
<dbReference type="PROSITE" id="PS51327">
    <property type="entry name" value="DICER_DSRBF"/>
    <property type="match status" value="1"/>
</dbReference>
<dbReference type="SMART" id="SM00535">
    <property type="entry name" value="RIBOc"/>
    <property type="match status" value="2"/>
</dbReference>
<evidence type="ECO:0000259" key="23">
    <source>
        <dbReference type="PROSITE" id="PS50137"/>
    </source>
</evidence>
<dbReference type="GO" id="GO:0004386">
    <property type="term" value="F:helicase activity"/>
    <property type="evidence" value="ECO:0007669"/>
    <property type="project" value="UniProtKB-KW"/>
</dbReference>
<dbReference type="InterPro" id="IPR036389">
    <property type="entry name" value="RNase_III_sf"/>
</dbReference>
<keyword evidence="18" id="KW-0943">RNA-mediated gene silencing</keyword>
<feature type="domain" description="Helicase C-terminal" evidence="26">
    <location>
        <begin position="490"/>
        <end position="648"/>
    </location>
</feature>
<dbReference type="PROSITE" id="PS50142">
    <property type="entry name" value="RNASE_3_2"/>
    <property type="match status" value="2"/>
</dbReference>
<keyword evidence="29" id="KW-1185">Reference proteome</keyword>
<dbReference type="STRING" id="7370.A0A1I8MW45"/>
<comment type="cofactor">
    <cofactor evidence="2">
        <name>Mn(2+)</name>
        <dbReference type="ChEBI" id="CHEBI:29035"/>
    </cofactor>
</comment>
<evidence type="ECO:0000256" key="10">
    <source>
        <dbReference type="ARBA" id="ARBA00022737"/>
    </source>
</evidence>
<keyword evidence="13" id="KW-0378">Hydrolase</keyword>
<dbReference type="GO" id="GO:0005829">
    <property type="term" value="C:cytosol"/>
    <property type="evidence" value="ECO:0007669"/>
    <property type="project" value="UniProtKB-ARBA"/>
</dbReference>
<sequence length="2396" mass="275045">MSFHWCDNLHTAVFSPRDYQVELLAAAFERNTMICLGHKSSKEFIALKLLQELGHKQRLLDNKIAIYLSTSKAPAMFTMLQHLTDLRVCQEPSTTFDDLPRGFNVYILQPKTCLHLMREGVLKMEKVYLLVLDDCHQDTLFADMREIFSSFYKIEDLQDMPKVLGLAGPLHSAGCDLAELSAMLNGLEKTVKCRTETASDIVTVLRYCAKPFEYIVQCAPYKQDELCYILQDVLLTRKAFLNNHRYDPFEIYCTDEFIEELKDIPDPKKEPLEFLETMLQVLIEMGPWSADRVAFSMYQRIEKQKIKTPHERHYILLCLVNTALLEVHAICEQNFRKFKNNHKECVEKHSSPKVLRLLEVLRLFKPDDTSSKNDTIKRISSELDQMDFQKLSRILETKCHSVEQAVEKQQLESRSIVENLDSIIKPEFQAKLNAENAQQNIGESENKTLNNKLKKTEDIKTTSSNIHGHHHSGTHHNRPKRRPFRRHNRDHNDGADTLCSIIFCNTNYTARVLFELLAEMSRHDPDLKFIKCQFTTDRVADPITEPKEAESEHRRQEEVLKRFRMHDCNVLIGTSVLEEGIDVPKCNLVVRWDPPTTYRSYVQCKGRARAVPAYHVVLVASETDILKTTNEQLSDKSHRLLCTLSEDQDKCLTDSEKSDKEEDGEENKINGISTKQKFVYGSSKGTIKILNPEVITNKHPSKQTSKGSDIVLKEIEDVPLAIKDANEIVGTNVEENKKVAELNSSREKESTSNCGNDSIGAMSSSDDNDLENSVIKSNDDYKVYDLNSIAEKDQTSRKTANNKKINATEEIMERSCENYKVFDLNKIMDEVSNIKETKVVENEDHGNETSPKKDSDLKNDTVPEKEAKYFQCLLEDKVVEPEEKVLSNEEESIKFCNMIKTTDDIVKQMAEYREIEKMLLQRCANIEPEENEHREADIFNKCIKPYKPLAQLLTGAYVDLSNSIALVNKYCAKLPSDTFTKLTPLWRCAHTIRNGTTMYQYTLRLPINSPLKYDIIGLPMPTHVLARRMTALQACVALHSSGELDNNLQPIGKEGFRPLEPDWENFELEEQDEKIVQENTEPRPGTTKRRQYYYKRIASEFCNCRPTPGVECYLYLLDLTLQCPIPEEQNTRGRKIYPPEDATQGFGILTLKKIPKVSSFPIFTRSGEVKVSLILHPQRIVLSKENITSINTFINYTFTKVLRLKKFLMLFDPESTENCIFIVPTVKTNDGDKNKIIDWTFLDLIERNANMMPTPVPEEMRHATEFSAEKFRDAVVMPWYRNQDQPHYFYVAEICHQLSPLSIFPSMKYHTFMHYYYLKYGLKIHPKQPLLDVDHTSARLNFLTPRYVNRKGVALPTSSEATKRAKRENLELKQILVPELCTVHPFPASLWRTAVCLPCILYRINGLLLADDIRKKVVNDIGLGKPELPEEKEWPMLDFGWSLSDVLKKSKATKAQQATEGDNGAKTGTHKENESSKSQPPLEDDPIFTEDSNTDKTINEIVQDAERKLREEGGGFVEIGTWSNDMAADIDYKLRSDSDSDYDELFDGILPPTIKLCGKAARATSPTFKDISLDEDAEKEKKKETSQFKYYDSDESPYESSFASDAEMDDMYDDIDDIVLTSKNEAETIETEQDIEKLNKQLSIIQETKANERDYQETKNLLVGYNFIDLKEQQSEELQRSIEDFKTSTQRFVEEIQNSGMLVGYDQSIKLLNKKINEPGSDKNAFDLCLDTFKKLLPYVREVDLQNILSQGTLKYVLCMETLHDLNLQWIKEHPEETFTIEGCGDLFDNFNDASNLCIGEDKQSKKIKLNFEIQGKEYPSIEKSKNNQEDCDILKSNEQSVSTFSFDYQPDLATHPGPSPSIILQALTMSNANDGINLERLETIGDSFLKYAITTYLYITYENVHEGKLSHLRSKQVANLNLYRLGRRKQLGEYMIATKFEPSDNWLPPCYYVPKELEKALIEAKIPPHYWSLVDLVNIKKLTNAEICELVRKKADEWGCNFTDPDEMSDVADSGGKIDREWDDRNNIPYEFSCFIPYNLVSQHSIPDKSVADCVEALIGAYLIECGLRGALLFMAWLGIRVIPYERIPYDPNKPRIPGSTLPDCDNMITVYGSWSPPKSPLLHYTPNAEEALDALLQGYEEFEESLGYKFRDRSYLLQAMTHASYTPNRLTDCYQRLEFLGDAVLDYLITRHLYEDPRQHSPGALTDLRSALVNNTIFASLAVRHGFHKYFRHLSPGLNEVIDRFVRIQTENGHSISEEYYLLSKEECDDAEDVEVPKALGDVFESVAGAIFLDSNMSLDAVWRVYYNMMRPEIEQFSNFVPKSPIRELLELEPETAKFGKPEKLADGRRVRVTVEVFCKGTYRGIGRNYRIAKCTAAKCALRQLKKKGLIEKR</sequence>
<dbReference type="InterPro" id="IPR003100">
    <property type="entry name" value="PAZ_dom"/>
</dbReference>
<dbReference type="SUPFAM" id="SSF69065">
    <property type="entry name" value="RNase III domain-like"/>
    <property type="match status" value="2"/>
</dbReference>
<dbReference type="PANTHER" id="PTHR14950:SF37">
    <property type="entry name" value="ENDORIBONUCLEASE DICER"/>
    <property type="match status" value="1"/>
</dbReference>
<evidence type="ECO:0000256" key="14">
    <source>
        <dbReference type="ARBA" id="ARBA00022806"/>
    </source>
</evidence>
<dbReference type="Gene3D" id="3.30.160.380">
    <property type="entry name" value="Dicer dimerisation domain"/>
    <property type="match status" value="1"/>
</dbReference>
<feature type="domain" description="DRBM" evidence="23">
    <location>
        <begin position="2323"/>
        <end position="2389"/>
    </location>
</feature>
<evidence type="ECO:0000313" key="28">
    <source>
        <dbReference type="EnsemblMetazoa" id="MDOA009053-PA"/>
    </source>
</evidence>
<dbReference type="GO" id="GO:0003006">
    <property type="term" value="P:developmental process involved in reproduction"/>
    <property type="evidence" value="ECO:0007669"/>
    <property type="project" value="UniProtKB-ARBA"/>
</dbReference>
<dbReference type="FunFam" id="1.10.1520.10:FF:000005">
    <property type="entry name" value="Putative endoribonuclease dicer"/>
    <property type="match status" value="1"/>
</dbReference>
<evidence type="ECO:0000256" key="13">
    <source>
        <dbReference type="ARBA" id="ARBA00022801"/>
    </source>
</evidence>
<dbReference type="Gene3D" id="1.10.1520.10">
    <property type="entry name" value="Ribonuclease III domain"/>
    <property type="match status" value="2"/>
</dbReference>
<dbReference type="SMART" id="SM00490">
    <property type="entry name" value="HELICc"/>
    <property type="match status" value="1"/>
</dbReference>
<dbReference type="GO" id="GO:0003723">
    <property type="term" value="F:RNA binding"/>
    <property type="evidence" value="ECO:0007669"/>
    <property type="project" value="UniProtKB-UniRule"/>
</dbReference>
<dbReference type="InterPro" id="IPR014720">
    <property type="entry name" value="dsRBD_dom"/>
</dbReference>
<dbReference type="Gene3D" id="3.40.50.300">
    <property type="entry name" value="P-loop containing nucleotide triphosphate hydrolases"/>
    <property type="match status" value="2"/>
</dbReference>
<dbReference type="Gene3D" id="2.170.260.10">
    <property type="entry name" value="paz domain"/>
    <property type="match status" value="1"/>
</dbReference>
<dbReference type="InterPro" id="IPR005034">
    <property type="entry name" value="Dicer_dimerisation"/>
</dbReference>
<keyword evidence="7" id="KW-0597">Phosphoprotein</keyword>
<dbReference type="SUPFAM" id="SSF54768">
    <property type="entry name" value="dsRNA-binding domain-like"/>
    <property type="match status" value="1"/>
</dbReference>
<comment type="similarity">
    <text evidence="20">Belongs to the helicase family. Dicer subfamily.</text>
</comment>
<dbReference type="CDD" id="cd10843">
    <property type="entry name" value="DSRM_DICER"/>
    <property type="match status" value="1"/>
</dbReference>
<evidence type="ECO:0000313" key="29">
    <source>
        <dbReference type="Proteomes" id="UP001652621"/>
    </source>
</evidence>
<dbReference type="EC" id="3.1.26.3" evidence="5"/>
<dbReference type="SMART" id="SM00949">
    <property type="entry name" value="PAZ"/>
    <property type="match status" value="1"/>
</dbReference>
<feature type="compositionally biased region" description="Basic residues" evidence="22">
    <location>
        <begin position="467"/>
        <end position="489"/>
    </location>
</feature>
<dbReference type="GO" id="GO:0005524">
    <property type="term" value="F:ATP binding"/>
    <property type="evidence" value="ECO:0007669"/>
    <property type="project" value="UniProtKB-KW"/>
</dbReference>
<dbReference type="FunFam" id="3.40.50.300:FF:002580">
    <property type="entry name" value="AGAP002836-PB"/>
    <property type="match status" value="1"/>
</dbReference>
<feature type="domain" description="RNase III" evidence="24">
    <location>
        <begin position="1863"/>
        <end position="2068"/>
    </location>
</feature>
<evidence type="ECO:0000313" key="30">
    <source>
        <dbReference type="RefSeq" id="XP_005179923.1"/>
    </source>
</evidence>
<dbReference type="GO" id="GO:0046872">
    <property type="term" value="F:metal ion binding"/>
    <property type="evidence" value="ECO:0007669"/>
    <property type="project" value="UniProtKB-KW"/>
</dbReference>
<reference evidence="30" key="2">
    <citation type="submission" date="2025-04" db="UniProtKB">
        <authorList>
            <consortium name="RefSeq"/>
        </authorList>
    </citation>
    <scope>IDENTIFICATION</scope>
    <source>
        <strain evidence="30">Aabys</strain>
    </source>
</reference>
<feature type="domain" description="Dicer dsRNA-binding fold" evidence="27">
    <location>
        <begin position="963"/>
        <end position="1058"/>
    </location>
</feature>
<dbReference type="PROSITE" id="PS51194">
    <property type="entry name" value="HELICASE_CTER"/>
    <property type="match status" value="1"/>
</dbReference>
<dbReference type="KEGG" id="mde:101896691"/>
<organism evidence="28">
    <name type="scientific">Musca domestica</name>
    <name type="common">House fly</name>
    <dbReference type="NCBI Taxonomy" id="7370"/>
    <lineage>
        <taxon>Eukaryota</taxon>
        <taxon>Metazoa</taxon>
        <taxon>Ecdysozoa</taxon>
        <taxon>Arthropoda</taxon>
        <taxon>Hexapoda</taxon>
        <taxon>Insecta</taxon>
        <taxon>Pterygota</taxon>
        <taxon>Neoptera</taxon>
        <taxon>Endopterygota</taxon>
        <taxon>Diptera</taxon>
        <taxon>Brachycera</taxon>
        <taxon>Muscomorpha</taxon>
        <taxon>Muscoidea</taxon>
        <taxon>Muscidae</taxon>
        <taxon>Musca</taxon>
    </lineage>
</organism>
<dbReference type="Pfam" id="PF20931">
    <property type="entry name" value="Dicer_platform"/>
    <property type="match status" value="1"/>
</dbReference>
<dbReference type="Pfam" id="PF00636">
    <property type="entry name" value="Ribonuclease_3"/>
    <property type="match status" value="2"/>
</dbReference>
<keyword evidence="14" id="KW-0347">Helicase</keyword>
<keyword evidence="11" id="KW-0547">Nucleotide-binding</keyword>
<dbReference type="InterPro" id="IPR038248">
    <property type="entry name" value="Dicer_dimer_sf"/>
</dbReference>
<evidence type="ECO:0000259" key="24">
    <source>
        <dbReference type="PROSITE" id="PS50142"/>
    </source>
</evidence>
<evidence type="ECO:0000259" key="26">
    <source>
        <dbReference type="PROSITE" id="PS51194"/>
    </source>
</evidence>
<keyword evidence="10" id="KW-0677">Repeat</keyword>
<dbReference type="PROSITE" id="PS50821">
    <property type="entry name" value="PAZ"/>
    <property type="match status" value="1"/>
</dbReference>
<dbReference type="FunFam" id="3.30.160.20:FF:000015">
    <property type="entry name" value="endoribonuclease Dicer"/>
    <property type="match status" value="1"/>
</dbReference>
<dbReference type="GO" id="GO:0031054">
    <property type="term" value="P:pre-miRNA processing"/>
    <property type="evidence" value="ECO:0007669"/>
    <property type="project" value="InterPro"/>
</dbReference>